<dbReference type="GO" id="GO:0007264">
    <property type="term" value="P:small GTPase-mediated signal transduction"/>
    <property type="evidence" value="ECO:0007669"/>
    <property type="project" value="InterPro"/>
</dbReference>
<organism evidence="2 3">
    <name type="scientific">Perkinsus olseni</name>
    <name type="common">Perkinsus atlanticus</name>
    <dbReference type="NCBI Taxonomy" id="32597"/>
    <lineage>
        <taxon>Eukaryota</taxon>
        <taxon>Sar</taxon>
        <taxon>Alveolata</taxon>
        <taxon>Perkinsozoa</taxon>
        <taxon>Perkinsea</taxon>
        <taxon>Perkinsida</taxon>
        <taxon>Perkinsidae</taxon>
        <taxon>Perkinsus</taxon>
    </lineage>
</organism>
<dbReference type="Proteomes" id="UP000553632">
    <property type="component" value="Unassembled WGS sequence"/>
</dbReference>
<proteinExistence type="inferred from homology"/>
<dbReference type="GO" id="GO:0005093">
    <property type="term" value="F:Rab GDP-dissociation inhibitor activity"/>
    <property type="evidence" value="ECO:0007669"/>
    <property type="project" value="TreeGrafter"/>
</dbReference>
<comment type="similarity">
    <text evidence="1">Belongs to the Rab GDI family.</text>
</comment>
<accession>A0A7J6UQ64</accession>
<evidence type="ECO:0000313" key="2">
    <source>
        <dbReference type="EMBL" id="KAF4759460.1"/>
    </source>
</evidence>
<dbReference type="AlphaFoldDB" id="A0A7J6UQ64"/>
<sequence length="87" mass="9834">MMQVYEKYGLQPDTIDFFGHAVALYPDDSYLFKPCGPTIQKMKLYLDSITRYGQSPFIYPIYGLGGIPEGFSRLSAIHGGTYMLNKP</sequence>
<dbReference type="PANTHER" id="PTHR11787">
    <property type="entry name" value="RAB GDP-DISSOCIATION INHIBITOR"/>
    <property type="match status" value="1"/>
</dbReference>
<dbReference type="SUPFAM" id="SSF51905">
    <property type="entry name" value="FAD/NAD(P)-binding domain"/>
    <property type="match status" value="1"/>
</dbReference>
<dbReference type="PANTHER" id="PTHR11787:SF8">
    <property type="entry name" value="RAB GDP DISSOCIATION INHIBITOR"/>
    <property type="match status" value="1"/>
</dbReference>
<gene>
    <name evidence="2" type="primary">GDI2_5</name>
    <name evidence="2" type="ORF">FOZ63_025019</name>
</gene>
<name>A0A7J6UQ64_PEROL</name>
<dbReference type="GO" id="GO:0005737">
    <property type="term" value="C:cytoplasm"/>
    <property type="evidence" value="ECO:0007669"/>
    <property type="project" value="TreeGrafter"/>
</dbReference>
<evidence type="ECO:0000313" key="3">
    <source>
        <dbReference type="Proteomes" id="UP000553632"/>
    </source>
</evidence>
<evidence type="ECO:0000256" key="1">
    <source>
        <dbReference type="ARBA" id="ARBA00005593"/>
    </source>
</evidence>
<dbReference type="Pfam" id="PF00996">
    <property type="entry name" value="GDI"/>
    <property type="match status" value="1"/>
</dbReference>
<protein>
    <submittedName>
        <fullName evidence="2">Rab GDP dissociation inhibitor beta</fullName>
    </submittedName>
</protein>
<dbReference type="EMBL" id="JABANO010000174">
    <property type="protein sequence ID" value="KAF4759460.1"/>
    <property type="molecule type" value="Genomic_DNA"/>
</dbReference>
<dbReference type="Gene3D" id="1.10.405.10">
    <property type="entry name" value="Guanine Nucleotide Dissociation Inhibitor, domain 1"/>
    <property type="match status" value="1"/>
</dbReference>
<keyword evidence="3" id="KW-1185">Reference proteome</keyword>
<dbReference type="GO" id="GO:0016192">
    <property type="term" value="P:vesicle-mediated transport"/>
    <property type="evidence" value="ECO:0007669"/>
    <property type="project" value="TreeGrafter"/>
</dbReference>
<dbReference type="InterPro" id="IPR018203">
    <property type="entry name" value="GDP_dissociation_inhibitor"/>
</dbReference>
<reference evidence="2 3" key="1">
    <citation type="submission" date="2020-04" db="EMBL/GenBank/DDBJ databases">
        <title>Perkinsus olseni comparative genomics.</title>
        <authorList>
            <person name="Bogema D.R."/>
        </authorList>
    </citation>
    <scope>NUCLEOTIDE SEQUENCE [LARGE SCALE GENOMIC DNA]</scope>
    <source>
        <strain evidence="2 3">ATCC PRA-207</strain>
    </source>
</reference>
<dbReference type="PRINTS" id="PR00891">
    <property type="entry name" value="RABGDIREP"/>
</dbReference>
<comment type="caution">
    <text evidence="2">The sequence shown here is derived from an EMBL/GenBank/DDBJ whole genome shotgun (WGS) entry which is preliminary data.</text>
</comment>
<dbReference type="InterPro" id="IPR036188">
    <property type="entry name" value="FAD/NAD-bd_sf"/>
</dbReference>
<feature type="non-terminal residue" evidence="2">
    <location>
        <position position="1"/>
    </location>
</feature>